<feature type="binding site" evidence="8">
    <location>
        <begin position="217"/>
        <end position="223"/>
    </location>
    <ligand>
        <name>ATP</name>
        <dbReference type="ChEBI" id="CHEBI:30616"/>
    </ligand>
</feature>
<dbReference type="GO" id="GO:0004349">
    <property type="term" value="F:glutamate 5-kinase activity"/>
    <property type="evidence" value="ECO:0007669"/>
    <property type="project" value="UniProtKB-UniRule"/>
</dbReference>
<dbReference type="PRINTS" id="PR00474">
    <property type="entry name" value="GLU5KINASE"/>
</dbReference>
<feature type="binding site" evidence="8">
    <location>
        <begin position="175"/>
        <end position="176"/>
    </location>
    <ligand>
        <name>ATP</name>
        <dbReference type="ChEBI" id="CHEBI:30616"/>
    </ligand>
</feature>
<keyword evidence="7 8" id="KW-0067">ATP-binding</keyword>
<dbReference type="PANTHER" id="PTHR43654:SF1">
    <property type="entry name" value="ISOPENTENYL PHOSPHATE KINASE"/>
    <property type="match status" value="1"/>
</dbReference>
<dbReference type="NCBIfam" id="TIGR01027">
    <property type="entry name" value="proB"/>
    <property type="match status" value="1"/>
</dbReference>
<dbReference type="GO" id="GO:0005829">
    <property type="term" value="C:cytosol"/>
    <property type="evidence" value="ECO:0007669"/>
    <property type="project" value="TreeGrafter"/>
</dbReference>
<keyword evidence="4 8" id="KW-0808">Transferase</keyword>
<evidence type="ECO:0000256" key="4">
    <source>
        <dbReference type="ARBA" id="ARBA00022679"/>
    </source>
</evidence>
<evidence type="ECO:0000256" key="6">
    <source>
        <dbReference type="ARBA" id="ARBA00022777"/>
    </source>
</evidence>
<evidence type="ECO:0000256" key="2">
    <source>
        <dbReference type="ARBA" id="ARBA00022605"/>
    </source>
</evidence>
<dbReference type="InterPro" id="IPR019797">
    <property type="entry name" value="Glutamate_5-kinase_CS"/>
</dbReference>
<dbReference type="InterPro" id="IPR005715">
    <property type="entry name" value="Glu_5kinase/COase_Synthase"/>
</dbReference>
<dbReference type="PANTHER" id="PTHR43654">
    <property type="entry name" value="GLUTAMATE 5-KINASE"/>
    <property type="match status" value="1"/>
</dbReference>
<keyword evidence="6 8" id="KW-0418">Kinase</keyword>
<evidence type="ECO:0000313" key="11">
    <source>
        <dbReference type="Proteomes" id="UP000037267"/>
    </source>
</evidence>
<dbReference type="InterPro" id="IPR001057">
    <property type="entry name" value="Glu/AcGlu_kinase"/>
</dbReference>
<keyword evidence="1 8" id="KW-0963">Cytoplasm</keyword>
<accession>A0A0L0WEV2</accession>
<dbReference type="OrthoDB" id="9804434at2"/>
<dbReference type="EMBL" id="LGSS01000001">
    <property type="protein sequence ID" value="KNF10012.1"/>
    <property type="molecule type" value="Genomic_DNA"/>
</dbReference>
<evidence type="ECO:0000256" key="1">
    <source>
        <dbReference type="ARBA" id="ARBA00022490"/>
    </source>
</evidence>
<evidence type="ECO:0000313" key="10">
    <source>
        <dbReference type="EMBL" id="KNF10012.1"/>
    </source>
</evidence>
<dbReference type="InterPro" id="IPR036393">
    <property type="entry name" value="AceGlu_kinase-like_sf"/>
</dbReference>
<dbReference type="CDD" id="cd04242">
    <property type="entry name" value="AAK_G5K_ProB"/>
    <property type="match status" value="1"/>
</dbReference>
<dbReference type="Proteomes" id="UP000037267">
    <property type="component" value="Unassembled WGS sequence"/>
</dbReference>
<dbReference type="FunFam" id="3.40.1160.10:FF:000018">
    <property type="entry name" value="Glutamate 5-kinase"/>
    <property type="match status" value="1"/>
</dbReference>
<dbReference type="AlphaFoldDB" id="A0A0L0WEV2"/>
<dbReference type="InterPro" id="IPR011529">
    <property type="entry name" value="Glu_5kinase"/>
</dbReference>
<keyword evidence="11" id="KW-1185">Reference proteome</keyword>
<evidence type="ECO:0000256" key="7">
    <source>
        <dbReference type="ARBA" id="ARBA00022840"/>
    </source>
</evidence>
<dbReference type="GO" id="GO:0055129">
    <property type="term" value="P:L-proline biosynthetic process"/>
    <property type="evidence" value="ECO:0007669"/>
    <property type="project" value="UniProtKB-UniRule"/>
</dbReference>
<dbReference type="EC" id="2.7.2.11" evidence="8"/>
<sequence length="267" mass="29072">MDIRSKIADANKIVIKVGTSTLTHENGKLNLNRIEKLARVLSDLNNQGKQVILVSSGAIAVGVQKLGLQRRSVTLPQKQASASVGQTMLMKIYQKFFEEYNQVVSQILITKDVMDYKDRKENAQNTFNTLLEMGIIPIVNENDTISTFEIQFGDNDTLSAMVAALVQADLLILLSDIDGLFTSDPRMDSSAEIISLVKEIDSEIDSIASGSGSELGTGGMITKISAARIGYTYGIDTIIANGEDPKIIYKILKGEKIGTLFLAPNNL</sequence>
<reference evidence="11" key="1">
    <citation type="submission" date="2015-07" db="EMBL/GenBank/DDBJ databases">
        <title>Draft genome sequence of the purine-degrading Gottschalkia purinilyticum DSM 1384 (formerly Clostridium purinilyticum).</title>
        <authorList>
            <person name="Poehlein A."/>
            <person name="Schiel-Bengelsdorf B."/>
            <person name="Bengelsdorf F.R."/>
            <person name="Daniel R."/>
            <person name="Duerre P."/>
        </authorList>
    </citation>
    <scope>NUCLEOTIDE SEQUENCE [LARGE SCALE GENOMIC DNA]</scope>
    <source>
        <strain evidence="11">DSM 1384</strain>
    </source>
</reference>
<feature type="binding site" evidence="8">
    <location>
        <position position="143"/>
    </location>
    <ligand>
        <name>substrate</name>
    </ligand>
</feature>
<dbReference type="Gene3D" id="3.40.1160.10">
    <property type="entry name" value="Acetylglutamate kinase-like"/>
    <property type="match status" value="1"/>
</dbReference>
<comment type="catalytic activity">
    <reaction evidence="8">
        <text>L-glutamate + ATP = L-glutamyl 5-phosphate + ADP</text>
        <dbReference type="Rhea" id="RHEA:14877"/>
        <dbReference type="ChEBI" id="CHEBI:29985"/>
        <dbReference type="ChEBI" id="CHEBI:30616"/>
        <dbReference type="ChEBI" id="CHEBI:58274"/>
        <dbReference type="ChEBI" id="CHEBI:456216"/>
        <dbReference type="EC" id="2.7.2.11"/>
    </reaction>
</comment>
<comment type="pathway">
    <text evidence="8">Amino-acid biosynthesis; L-proline biosynthesis; L-glutamate 5-semialdehyde from L-glutamate: step 1/2.</text>
</comment>
<keyword evidence="3 8" id="KW-0641">Proline biosynthesis</keyword>
<feature type="binding site" evidence="8">
    <location>
        <position position="155"/>
    </location>
    <ligand>
        <name>substrate</name>
    </ligand>
</feature>
<dbReference type="STRING" id="1503.CLPU_1c01770"/>
<dbReference type="PROSITE" id="PS00902">
    <property type="entry name" value="GLUTAMATE_5_KINASE"/>
    <property type="match status" value="1"/>
</dbReference>
<comment type="caution">
    <text evidence="10">The sequence shown here is derived from an EMBL/GenBank/DDBJ whole genome shotgun (WGS) entry which is preliminary data.</text>
</comment>
<feature type="domain" description="Aspartate/glutamate/uridylate kinase" evidence="9">
    <location>
        <begin position="11"/>
        <end position="240"/>
    </location>
</feature>
<keyword evidence="5 8" id="KW-0547">Nucleotide-binding</keyword>
<comment type="function">
    <text evidence="8">Catalyzes the transfer of a phosphate group to glutamate to form L-glutamate 5-phosphate.</text>
</comment>
<keyword evidence="2 8" id="KW-0028">Amino-acid biosynthesis</keyword>
<organism evidence="10 11">
    <name type="scientific">Gottschalkia purinilytica</name>
    <name type="common">Clostridium purinilyticum</name>
    <dbReference type="NCBI Taxonomy" id="1503"/>
    <lineage>
        <taxon>Bacteria</taxon>
        <taxon>Bacillati</taxon>
        <taxon>Bacillota</taxon>
        <taxon>Tissierellia</taxon>
        <taxon>Tissierellales</taxon>
        <taxon>Gottschalkiaceae</taxon>
        <taxon>Gottschalkia</taxon>
    </lineage>
</organism>
<dbReference type="UniPathway" id="UPA00098">
    <property type="reaction ID" value="UER00359"/>
</dbReference>
<dbReference type="InterPro" id="IPR041739">
    <property type="entry name" value="G5K_ProB"/>
</dbReference>
<evidence type="ECO:0000256" key="8">
    <source>
        <dbReference type="HAMAP-Rule" id="MF_00456"/>
    </source>
</evidence>
<evidence type="ECO:0000256" key="3">
    <source>
        <dbReference type="ARBA" id="ARBA00022650"/>
    </source>
</evidence>
<feature type="binding site" evidence="8">
    <location>
        <position position="16"/>
    </location>
    <ligand>
        <name>ATP</name>
        <dbReference type="ChEBI" id="CHEBI:30616"/>
    </ligand>
</feature>
<proteinExistence type="inferred from homology"/>
<comment type="subcellular location">
    <subcellularLocation>
        <location evidence="8">Cytoplasm</location>
    </subcellularLocation>
</comment>
<protein>
    <recommendedName>
        <fullName evidence="8">Glutamate 5-kinase</fullName>
        <ecNumber evidence="8">2.7.2.11</ecNumber>
    </recommendedName>
    <alternativeName>
        <fullName evidence="8">Gamma-glutamyl kinase</fullName>
        <shortName evidence="8">GK</shortName>
    </alternativeName>
</protein>
<dbReference type="PIRSF" id="PIRSF000729">
    <property type="entry name" value="GK"/>
    <property type="match status" value="1"/>
</dbReference>
<evidence type="ECO:0000259" key="9">
    <source>
        <dbReference type="Pfam" id="PF00696"/>
    </source>
</evidence>
<dbReference type="InterPro" id="IPR001048">
    <property type="entry name" value="Asp/Glu/Uridylate_kinase"/>
</dbReference>
<dbReference type="SUPFAM" id="SSF53633">
    <property type="entry name" value="Carbamate kinase-like"/>
    <property type="match status" value="1"/>
</dbReference>
<feature type="binding site" evidence="8">
    <location>
        <position position="56"/>
    </location>
    <ligand>
        <name>substrate</name>
    </ligand>
</feature>
<name>A0A0L0WEV2_GOTPU</name>
<dbReference type="HAMAP" id="MF_00456">
    <property type="entry name" value="ProB"/>
    <property type="match status" value="1"/>
</dbReference>
<dbReference type="PATRIC" id="fig|1503.3.peg.1047"/>
<dbReference type="GO" id="GO:0005524">
    <property type="term" value="F:ATP binding"/>
    <property type="evidence" value="ECO:0007669"/>
    <property type="project" value="UniProtKB-KW"/>
</dbReference>
<evidence type="ECO:0000256" key="5">
    <source>
        <dbReference type="ARBA" id="ARBA00022741"/>
    </source>
</evidence>
<gene>
    <name evidence="8 10" type="primary">proB</name>
    <name evidence="10" type="ORF">CLPU_1c01770</name>
</gene>
<dbReference type="RefSeq" id="WP_050353743.1">
    <property type="nucleotide sequence ID" value="NZ_LGSS01000001.1"/>
</dbReference>
<dbReference type="Pfam" id="PF00696">
    <property type="entry name" value="AA_kinase"/>
    <property type="match status" value="1"/>
</dbReference>
<comment type="similarity">
    <text evidence="8">Belongs to the glutamate 5-kinase family.</text>
</comment>